<dbReference type="SUPFAM" id="SSF103032">
    <property type="entry name" value="Hypothetical protein YwqG"/>
    <property type="match status" value="1"/>
</dbReference>
<dbReference type="KEGG" id="mik:FOE78_10765"/>
<accession>A0A516PYR4</accession>
<protein>
    <submittedName>
        <fullName evidence="1">DUF1963 domain-containing protein</fullName>
    </submittedName>
</protein>
<dbReference type="EMBL" id="CP041692">
    <property type="protein sequence ID" value="QDP96315.1"/>
    <property type="molecule type" value="Genomic_DNA"/>
</dbReference>
<dbReference type="AlphaFoldDB" id="A0A516PYR4"/>
<dbReference type="PANTHER" id="PTHR36436:SF6">
    <property type="entry name" value="SLL5081 PROTEIN"/>
    <property type="match status" value="1"/>
</dbReference>
<dbReference type="InterPro" id="IPR015315">
    <property type="entry name" value="DUF1963"/>
</dbReference>
<reference evidence="1 2" key="1">
    <citation type="submission" date="2019-07" db="EMBL/GenBank/DDBJ databases">
        <title>Microlunatus dokdonensis sp. nov. isolated from the rhizospheric soil of the wild plant Elymus tsukushiensis.</title>
        <authorList>
            <person name="Ghim S.-Y."/>
            <person name="Hwang Y.-J."/>
            <person name="Son J.-S."/>
            <person name="Shin J.-H."/>
        </authorList>
    </citation>
    <scope>NUCLEOTIDE SEQUENCE [LARGE SCALE GENOMIC DNA]</scope>
    <source>
        <strain evidence="1 2">KUDC0627</strain>
    </source>
</reference>
<evidence type="ECO:0000313" key="2">
    <source>
        <dbReference type="Proteomes" id="UP000319263"/>
    </source>
</evidence>
<dbReference type="InterPro" id="IPR035948">
    <property type="entry name" value="YwqG-like_sf"/>
</dbReference>
<name>A0A516PYR4_9ACTN</name>
<dbReference type="OrthoDB" id="3763570at2"/>
<dbReference type="Gene3D" id="2.30.320.10">
    <property type="entry name" value="YwqG-like"/>
    <property type="match status" value="1"/>
</dbReference>
<proteinExistence type="predicted"/>
<sequence>MNAFWNRWRKQLAWESVPAGTVEGRADRDPAVGPALTDELERVLTPVMRPCAGIALAGAAESPIHSFLTGHPYLPAGTTWPEGAAGPQIFVGQINFAEVASVGALPGFPRTGLLQWFVDADDTYGLTFDRSAGTAGFSTRWYADPSTAAGSPQPDAPTPTDTVDDLPMEFVGPTALQFRHSISIPDWSGLPAQHRSDPIWERLAAALGERRADPEFVYEEYVRGGSSLLDQLRTASKVGGYPSFTQDDPRGTGSYPAADSGQAELIIELDSIDVGGWGDSGVAHLFGDPAALATGGLTSIRYHWDCL</sequence>
<evidence type="ECO:0000313" key="1">
    <source>
        <dbReference type="EMBL" id="QDP96315.1"/>
    </source>
</evidence>
<dbReference type="Proteomes" id="UP000319263">
    <property type="component" value="Chromosome"/>
</dbReference>
<keyword evidence="2" id="KW-1185">Reference proteome</keyword>
<dbReference type="RefSeq" id="WP_143986281.1">
    <property type="nucleotide sequence ID" value="NZ_CP041692.1"/>
</dbReference>
<organism evidence="1 2">
    <name type="scientific">Microlunatus elymi</name>
    <dbReference type="NCBI Taxonomy" id="2596828"/>
    <lineage>
        <taxon>Bacteria</taxon>
        <taxon>Bacillati</taxon>
        <taxon>Actinomycetota</taxon>
        <taxon>Actinomycetes</taxon>
        <taxon>Propionibacteriales</taxon>
        <taxon>Propionibacteriaceae</taxon>
        <taxon>Microlunatus</taxon>
    </lineage>
</organism>
<dbReference type="PANTHER" id="PTHR36436">
    <property type="entry name" value="SLL5081 PROTEIN"/>
    <property type="match status" value="1"/>
</dbReference>
<dbReference type="Pfam" id="PF09234">
    <property type="entry name" value="DUF1963"/>
    <property type="match status" value="1"/>
</dbReference>
<gene>
    <name evidence="1" type="ORF">FOE78_10765</name>
</gene>